<feature type="region of interest" description="Disordered" evidence="1">
    <location>
        <begin position="140"/>
        <end position="175"/>
    </location>
</feature>
<organism evidence="2 3">
    <name type="scientific">Rhodovulum kholense</name>
    <dbReference type="NCBI Taxonomy" id="453584"/>
    <lineage>
        <taxon>Bacteria</taxon>
        <taxon>Pseudomonadati</taxon>
        <taxon>Pseudomonadota</taxon>
        <taxon>Alphaproteobacteria</taxon>
        <taxon>Rhodobacterales</taxon>
        <taxon>Paracoccaceae</taxon>
        <taxon>Rhodovulum</taxon>
    </lineage>
</organism>
<sequence>MTVLEKFRLLIAGAKTGSSTPVTTPPATDPKIDPIDTVTPDDQTSGADGSTGDTAAQEGGDQTSGTPSETSEPEETDVGTVPPASGAGTDEPETSAGETDAAPVTEEPAAETDAAQADAIASLSPVLLKFAALVGIDPLTLVKGDGGSVPDGGSPDETPDGGPDVVDPVDETPDQ</sequence>
<keyword evidence="3" id="KW-1185">Reference proteome</keyword>
<dbReference type="EMBL" id="QAYC01000048">
    <property type="protein sequence ID" value="PTW33093.1"/>
    <property type="molecule type" value="Genomic_DNA"/>
</dbReference>
<feature type="compositionally biased region" description="Low complexity" evidence="1">
    <location>
        <begin position="151"/>
        <end position="166"/>
    </location>
</feature>
<comment type="caution">
    <text evidence="2">The sequence shown here is derived from an EMBL/GenBank/DDBJ whole genome shotgun (WGS) entry which is preliminary data.</text>
</comment>
<gene>
    <name evidence="2" type="ORF">C8N38_1482</name>
</gene>
<dbReference type="Proteomes" id="UP000244037">
    <property type="component" value="Unassembled WGS sequence"/>
</dbReference>
<protein>
    <submittedName>
        <fullName evidence="2">Uncharacterized protein</fullName>
    </submittedName>
</protein>
<feature type="region of interest" description="Disordered" evidence="1">
    <location>
        <begin position="12"/>
        <end position="116"/>
    </location>
</feature>
<evidence type="ECO:0000313" key="3">
    <source>
        <dbReference type="Proteomes" id="UP000244037"/>
    </source>
</evidence>
<feature type="compositionally biased region" description="Low complexity" evidence="1">
    <location>
        <begin position="98"/>
        <end position="116"/>
    </location>
</feature>
<evidence type="ECO:0000313" key="2">
    <source>
        <dbReference type="EMBL" id="PTW33093.1"/>
    </source>
</evidence>
<dbReference type="AlphaFoldDB" id="A0A8E3ANS1"/>
<accession>A0A8E3ANS1</accession>
<reference evidence="2 3" key="1">
    <citation type="submission" date="2018-04" db="EMBL/GenBank/DDBJ databases">
        <title>Genomic Encyclopedia of Archaeal and Bacterial Type Strains, Phase II (KMG-II): from individual species to whole genera.</title>
        <authorList>
            <person name="Goeker M."/>
        </authorList>
    </citation>
    <scope>NUCLEOTIDE SEQUENCE [LARGE SCALE GENOMIC DNA]</scope>
    <source>
        <strain evidence="2 3">DSM 19783</strain>
    </source>
</reference>
<feature type="non-terminal residue" evidence="2">
    <location>
        <position position="175"/>
    </location>
</feature>
<evidence type="ECO:0000256" key="1">
    <source>
        <dbReference type="SAM" id="MobiDB-lite"/>
    </source>
</evidence>
<name>A0A8E3ANS1_9RHOB</name>
<feature type="compositionally biased region" description="Polar residues" evidence="1">
    <location>
        <begin position="40"/>
        <end position="54"/>
    </location>
</feature>
<proteinExistence type="predicted"/>